<feature type="domain" description="RanBD1" evidence="2">
    <location>
        <begin position="229"/>
        <end position="350"/>
    </location>
</feature>
<evidence type="ECO:0000313" key="4">
    <source>
        <dbReference type="Proteomes" id="UP000278143"/>
    </source>
</evidence>
<accession>A0A4P9YV09</accession>
<dbReference type="SUPFAM" id="SSF50729">
    <property type="entry name" value="PH domain-like"/>
    <property type="match status" value="1"/>
</dbReference>
<dbReference type="InterPro" id="IPR011993">
    <property type="entry name" value="PH-like_dom_sf"/>
</dbReference>
<keyword evidence="4" id="KW-1185">Reference proteome</keyword>
<gene>
    <name evidence="3" type="ORF">SYNPS1DRAFT_30551</name>
</gene>
<evidence type="ECO:0000313" key="3">
    <source>
        <dbReference type="EMBL" id="RKP23694.1"/>
    </source>
</evidence>
<dbReference type="PROSITE" id="PS50196">
    <property type="entry name" value="RANBD1"/>
    <property type="match status" value="1"/>
</dbReference>
<feature type="compositionally biased region" description="Low complexity" evidence="1">
    <location>
        <begin position="84"/>
        <end position="115"/>
    </location>
</feature>
<dbReference type="EMBL" id="KZ990760">
    <property type="protein sequence ID" value="RKP23694.1"/>
    <property type="molecule type" value="Genomic_DNA"/>
</dbReference>
<dbReference type="InterPro" id="IPR045255">
    <property type="entry name" value="RanBP1-like"/>
</dbReference>
<dbReference type="Pfam" id="PF00638">
    <property type="entry name" value="Ran_BP1"/>
    <property type="match status" value="1"/>
</dbReference>
<evidence type="ECO:0000256" key="1">
    <source>
        <dbReference type="SAM" id="MobiDB-lite"/>
    </source>
</evidence>
<dbReference type="OrthoDB" id="185618at2759"/>
<dbReference type="SMART" id="SM00160">
    <property type="entry name" value="RanBD"/>
    <property type="match status" value="1"/>
</dbReference>
<dbReference type="AlphaFoldDB" id="A0A4P9YV09"/>
<feature type="region of interest" description="Disordered" evidence="1">
    <location>
        <begin position="1"/>
        <end position="235"/>
    </location>
</feature>
<feature type="compositionally biased region" description="Polar residues" evidence="1">
    <location>
        <begin position="29"/>
        <end position="39"/>
    </location>
</feature>
<protein>
    <recommendedName>
        <fullName evidence="2">RanBD1 domain-containing protein</fullName>
    </recommendedName>
</protein>
<proteinExistence type="predicted"/>
<name>A0A4P9YV09_9FUNG</name>
<dbReference type="InterPro" id="IPR000156">
    <property type="entry name" value="Ran_bind_dom"/>
</dbReference>
<dbReference type="PANTHER" id="PTHR23138">
    <property type="entry name" value="RAN BINDING PROTEIN"/>
    <property type="match status" value="1"/>
</dbReference>
<feature type="compositionally biased region" description="Polar residues" evidence="1">
    <location>
        <begin position="187"/>
        <end position="209"/>
    </location>
</feature>
<reference evidence="4" key="1">
    <citation type="journal article" date="2018" name="Nat. Microbiol.">
        <title>Leveraging single-cell genomics to expand the fungal tree of life.</title>
        <authorList>
            <person name="Ahrendt S.R."/>
            <person name="Quandt C.A."/>
            <person name="Ciobanu D."/>
            <person name="Clum A."/>
            <person name="Salamov A."/>
            <person name="Andreopoulos B."/>
            <person name="Cheng J.F."/>
            <person name="Woyke T."/>
            <person name="Pelin A."/>
            <person name="Henrissat B."/>
            <person name="Reynolds N.K."/>
            <person name="Benny G.L."/>
            <person name="Smith M.E."/>
            <person name="James T.Y."/>
            <person name="Grigoriev I.V."/>
        </authorList>
    </citation>
    <scope>NUCLEOTIDE SEQUENCE [LARGE SCALE GENOMIC DNA]</scope>
    <source>
        <strain evidence="4">Benny S71-1</strain>
    </source>
</reference>
<dbReference type="Gene3D" id="2.30.29.30">
    <property type="entry name" value="Pleckstrin-homology domain (PH domain)/Phosphotyrosine-binding domain (PTB)"/>
    <property type="match status" value="1"/>
</dbReference>
<feature type="compositionally biased region" description="Low complexity" evidence="1">
    <location>
        <begin position="58"/>
        <end position="69"/>
    </location>
</feature>
<organism evidence="3 4">
    <name type="scientific">Syncephalis pseudoplumigaleata</name>
    <dbReference type="NCBI Taxonomy" id="1712513"/>
    <lineage>
        <taxon>Eukaryota</taxon>
        <taxon>Fungi</taxon>
        <taxon>Fungi incertae sedis</taxon>
        <taxon>Zoopagomycota</taxon>
        <taxon>Zoopagomycotina</taxon>
        <taxon>Zoopagomycetes</taxon>
        <taxon>Zoopagales</taxon>
        <taxon>Piptocephalidaceae</taxon>
        <taxon>Syncephalis</taxon>
    </lineage>
</organism>
<sequence length="355" mass="37444">MSSGGSPDPSEMSQKKREWNAQADEASKAANSEATSSPDVAQPESQRKKIREEDADTPSETSSPPNSNRSEQEAAAAKGESHRSPPTSGGSSSTKPSEEPAAASSSDSTAPSQPGSGSGGFRFGSSKPLSFGSFAVKSGASPFAAVTASSGAASLDALPENTIRSSGGQKGGDKAKANAATTVVMAKSNSGDEAAAATSSDQESETSAAEDSPASGAVGGFTVSTLGEEPRRRTEMVPVKVVTGEEEEKKLFEMRGKLYEFEDNTWRERGVGLCHINTSKSDEKSRRLVMRRDRTMQLILNTKLVPGMEPSVKDKSIYFSGMNLAGEPRSFAIRVKNAEYADDFYTKLEQLCQLK</sequence>
<evidence type="ECO:0000259" key="2">
    <source>
        <dbReference type="PROSITE" id="PS50196"/>
    </source>
</evidence>
<dbReference type="Proteomes" id="UP000278143">
    <property type="component" value="Unassembled WGS sequence"/>
</dbReference>